<comment type="caution">
    <text evidence="2">The sequence shown here is derived from an EMBL/GenBank/DDBJ whole genome shotgun (WGS) entry which is preliminary data.</text>
</comment>
<dbReference type="Pfam" id="PF00615">
    <property type="entry name" value="RGS"/>
    <property type="match status" value="1"/>
</dbReference>
<organism evidence="2 3">
    <name type="scientific">Paragonimus skrjabini miyazakii</name>
    <dbReference type="NCBI Taxonomy" id="59628"/>
    <lineage>
        <taxon>Eukaryota</taxon>
        <taxon>Metazoa</taxon>
        <taxon>Spiralia</taxon>
        <taxon>Lophotrochozoa</taxon>
        <taxon>Platyhelminthes</taxon>
        <taxon>Trematoda</taxon>
        <taxon>Digenea</taxon>
        <taxon>Plagiorchiida</taxon>
        <taxon>Troglotremata</taxon>
        <taxon>Troglotrematidae</taxon>
        <taxon>Paragonimus</taxon>
    </lineage>
</organism>
<feature type="domain" description="RGS" evidence="1">
    <location>
        <begin position="24"/>
        <end position="74"/>
    </location>
</feature>
<gene>
    <name evidence="2" type="ORF">EG68_02233</name>
</gene>
<dbReference type="Gene3D" id="1.10.167.10">
    <property type="entry name" value="Regulator of G-protein Signalling 4, domain 2"/>
    <property type="match status" value="1"/>
</dbReference>
<proteinExistence type="predicted"/>
<name>A0A8S9YYY3_9TREM</name>
<dbReference type="InterPro" id="IPR044926">
    <property type="entry name" value="RGS_subdomain_2"/>
</dbReference>
<dbReference type="AlphaFoldDB" id="A0A8S9YYY3"/>
<protein>
    <recommendedName>
        <fullName evidence="1">RGS domain-containing protein</fullName>
    </recommendedName>
</protein>
<reference evidence="2" key="1">
    <citation type="submission" date="2019-07" db="EMBL/GenBank/DDBJ databases">
        <title>Annotation for the trematode Paragonimus miyazaki's.</title>
        <authorList>
            <person name="Choi Y.-J."/>
        </authorList>
    </citation>
    <scope>NUCLEOTIDE SEQUENCE</scope>
    <source>
        <strain evidence="2">Japan</strain>
    </source>
</reference>
<dbReference type="EMBL" id="JTDE01000787">
    <property type="protein sequence ID" value="KAF7260349.1"/>
    <property type="molecule type" value="Genomic_DNA"/>
</dbReference>
<evidence type="ECO:0000259" key="1">
    <source>
        <dbReference type="PROSITE" id="PS50132"/>
    </source>
</evidence>
<dbReference type="Proteomes" id="UP000822476">
    <property type="component" value="Unassembled WGS sequence"/>
</dbReference>
<dbReference type="InterPro" id="IPR036305">
    <property type="entry name" value="RGS_sf"/>
</dbReference>
<evidence type="ECO:0000313" key="3">
    <source>
        <dbReference type="Proteomes" id="UP000822476"/>
    </source>
</evidence>
<dbReference type="SUPFAM" id="SSF48097">
    <property type="entry name" value="Regulator of G-protein signaling, RGS"/>
    <property type="match status" value="1"/>
</dbReference>
<accession>A0A8S9YYY3</accession>
<dbReference type="InterPro" id="IPR016137">
    <property type="entry name" value="RGS"/>
</dbReference>
<keyword evidence="3" id="KW-1185">Reference proteome</keyword>
<dbReference type="OrthoDB" id="354826at2759"/>
<evidence type="ECO:0000313" key="2">
    <source>
        <dbReference type="EMBL" id="KAF7260349.1"/>
    </source>
</evidence>
<sequence length="134" mass="15635">MSLVRPHATIVTFTELTYDYIVGQQPIGKRLFWSFCDSDENLCRITKLLDLINEFEVCQDSERVVLGEQLLRHFSSEVSQTSSLIEHKNLEYLQELPGNDTFDESSSEKFFKPVARKLSQRIAFYCVYSVYLFC</sequence>
<dbReference type="PROSITE" id="PS50132">
    <property type="entry name" value="RGS"/>
    <property type="match status" value="1"/>
</dbReference>